<proteinExistence type="predicted"/>
<name>A0AAD6Z700_9AGAR</name>
<comment type="caution">
    <text evidence="1">The sequence shown here is derived from an EMBL/GenBank/DDBJ whole genome shotgun (WGS) entry which is preliminary data.</text>
</comment>
<evidence type="ECO:0000313" key="1">
    <source>
        <dbReference type="EMBL" id="KAJ7309966.1"/>
    </source>
</evidence>
<dbReference type="Proteomes" id="UP001218218">
    <property type="component" value="Unassembled WGS sequence"/>
</dbReference>
<protein>
    <recommendedName>
        <fullName evidence="3">F-box domain-containing protein</fullName>
    </recommendedName>
</protein>
<evidence type="ECO:0008006" key="3">
    <source>
        <dbReference type="Google" id="ProtNLM"/>
    </source>
</evidence>
<gene>
    <name evidence="1" type="ORF">DFH08DRAFT_974568</name>
</gene>
<keyword evidence="2" id="KW-1185">Reference proteome</keyword>
<reference evidence="1" key="1">
    <citation type="submission" date="2023-03" db="EMBL/GenBank/DDBJ databases">
        <title>Massive genome expansion in bonnet fungi (Mycena s.s.) driven by repeated elements and novel gene families across ecological guilds.</title>
        <authorList>
            <consortium name="Lawrence Berkeley National Laboratory"/>
            <person name="Harder C.B."/>
            <person name="Miyauchi S."/>
            <person name="Viragh M."/>
            <person name="Kuo A."/>
            <person name="Thoen E."/>
            <person name="Andreopoulos B."/>
            <person name="Lu D."/>
            <person name="Skrede I."/>
            <person name="Drula E."/>
            <person name="Henrissat B."/>
            <person name="Morin E."/>
            <person name="Kohler A."/>
            <person name="Barry K."/>
            <person name="LaButti K."/>
            <person name="Morin E."/>
            <person name="Salamov A."/>
            <person name="Lipzen A."/>
            <person name="Mereny Z."/>
            <person name="Hegedus B."/>
            <person name="Baldrian P."/>
            <person name="Stursova M."/>
            <person name="Weitz H."/>
            <person name="Taylor A."/>
            <person name="Grigoriev I.V."/>
            <person name="Nagy L.G."/>
            <person name="Martin F."/>
            <person name="Kauserud H."/>
        </authorList>
    </citation>
    <scope>NUCLEOTIDE SEQUENCE</scope>
    <source>
        <strain evidence="1">CBHHK002</strain>
    </source>
</reference>
<evidence type="ECO:0000313" key="2">
    <source>
        <dbReference type="Proteomes" id="UP001218218"/>
    </source>
</evidence>
<dbReference type="AlphaFoldDB" id="A0AAD6Z700"/>
<sequence>MNCDNLDDDIQAHKGTLSPLRRMPIELLSLIFVFGSRFKYLEPPPWTASQVCHLWRTVALSQSSFWATINLDFERTSEMDRKTSTPFRLKAQLKRSGTLPLCIDFACRYKFGSAKPELVLLDILAQHSTRWETVRLFGPLYMFNDLACIRGNLPLLCKLQVLCHPPDPDDEHTVDVFEFAPNLRDVIVNMEGFHEDPVRILLPFPGLQQYAARDTLDSQLRTLASASNLVECALDIDDSSDISVPPTKLVALPHLLRLFLLDSKLLDCLDTPQLEELILHLAPTITDLGVCVPAESFDELNTSLILRNEPTDVGLALRLIVLACNERLGQIFEFDMRDERLDELESERLVFTPSPDDAHIGMVPEHLQLKSSYW</sequence>
<dbReference type="EMBL" id="JARIHO010000080">
    <property type="protein sequence ID" value="KAJ7309966.1"/>
    <property type="molecule type" value="Genomic_DNA"/>
</dbReference>
<accession>A0AAD6Z700</accession>
<organism evidence="1 2">
    <name type="scientific">Mycena albidolilacea</name>
    <dbReference type="NCBI Taxonomy" id="1033008"/>
    <lineage>
        <taxon>Eukaryota</taxon>
        <taxon>Fungi</taxon>
        <taxon>Dikarya</taxon>
        <taxon>Basidiomycota</taxon>
        <taxon>Agaricomycotina</taxon>
        <taxon>Agaricomycetes</taxon>
        <taxon>Agaricomycetidae</taxon>
        <taxon>Agaricales</taxon>
        <taxon>Marasmiineae</taxon>
        <taxon>Mycenaceae</taxon>
        <taxon>Mycena</taxon>
    </lineage>
</organism>